<accession>A0ABN3JE25</accession>
<comment type="caution">
    <text evidence="2">The sequence shown here is derived from an EMBL/GenBank/DDBJ whole genome shotgun (WGS) entry which is preliminary data.</text>
</comment>
<dbReference type="Proteomes" id="UP001500460">
    <property type="component" value="Unassembled WGS sequence"/>
</dbReference>
<proteinExistence type="predicted"/>
<name>A0ABN3JE25_9ACTN</name>
<gene>
    <name evidence="2" type="ORF">GCM10010421_14620</name>
</gene>
<sequence>MEAIQVAVRAASIGIGPCRLLGLLYFVAVMQDRPMSRSVGAHTADPCPRCLVEEVRTGSLVPTAERGAVGYACGRCGHSWSRPVGDDLDVYDIVRADLPERTLYGTVWQVEDDRVQVLDTSSGRLLWVERWRTILY</sequence>
<feature type="transmembrane region" description="Helical" evidence="1">
    <location>
        <begin position="6"/>
        <end position="28"/>
    </location>
</feature>
<keyword evidence="1" id="KW-1133">Transmembrane helix</keyword>
<reference evidence="2 3" key="1">
    <citation type="journal article" date="2019" name="Int. J. Syst. Evol. Microbiol.">
        <title>The Global Catalogue of Microorganisms (GCM) 10K type strain sequencing project: providing services to taxonomists for standard genome sequencing and annotation.</title>
        <authorList>
            <consortium name="The Broad Institute Genomics Platform"/>
            <consortium name="The Broad Institute Genome Sequencing Center for Infectious Disease"/>
            <person name="Wu L."/>
            <person name="Ma J."/>
        </authorList>
    </citation>
    <scope>NUCLEOTIDE SEQUENCE [LARGE SCALE GENOMIC DNA]</scope>
    <source>
        <strain evidence="2 3">JCM 6922</strain>
    </source>
</reference>
<evidence type="ECO:0000313" key="3">
    <source>
        <dbReference type="Proteomes" id="UP001500460"/>
    </source>
</evidence>
<keyword evidence="1" id="KW-0812">Transmembrane</keyword>
<protein>
    <submittedName>
        <fullName evidence="2">Uncharacterized protein</fullName>
    </submittedName>
</protein>
<keyword evidence="3" id="KW-1185">Reference proteome</keyword>
<evidence type="ECO:0000256" key="1">
    <source>
        <dbReference type="SAM" id="Phobius"/>
    </source>
</evidence>
<evidence type="ECO:0000313" key="2">
    <source>
        <dbReference type="EMBL" id="GAA2428014.1"/>
    </source>
</evidence>
<dbReference type="EMBL" id="BAAATK010000006">
    <property type="protein sequence ID" value="GAA2428014.1"/>
    <property type="molecule type" value="Genomic_DNA"/>
</dbReference>
<organism evidence="2 3">
    <name type="scientific">Streptomyces glaucus</name>
    <dbReference type="NCBI Taxonomy" id="284029"/>
    <lineage>
        <taxon>Bacteria</taxon>
        <taxon>Bacillati</taxon>
        <taxon>Actinomycetota</taxon>
        <taxon>Actinomycetes</taxon>
        <taxon>Kitasatosporales</taxon>
        <taxon>Streptomycetaceae</taxon>
        <taxon>Streptomyces</taxon>
    </lineage>
</organism>
<keyword evidence="1" id="KW-0472">Membrane</keyword>